<comment type="caution">
    <text evidence="3">The sequence shown here is derived from an EMBL/GenBank/DDBJ whole genome shotgun (WGS) entry which is preliminary data.</text>
</comment>
<keyword evidence="4" id="KW-1185">Reference proteome</keyword>
<dbReference type="EMBL" id="SLZY01000002">
    <property type="protein sequence ID" value="TCS73475.1"/>
    <property type="molecule type" value="Genomic_DNA"/>
</dbReference>
<proteinExistence type="predicted"/>
<dbReference type="GO" id="GO:0006508">
    <property type="term" value="P:proteolysis"/>
    <property type="evidence" value="ECO:0007669"/>
    <property type="project" value="UniProtKB-KW"/>
</dbReference>
<dbReference type="AlphaFoldDB" id="A0A4R3K0U2"/>
<dbReference type="InterPro" id="IPR050361">
    <property type="entry name" value="MPP/UQCRC_Complex"/>
</dbReference>
<dbReference type="GO" id="GO:0008233">
    <property type="term" value="F:peptidase activity"/>
    <property type="evidence" value="ECO:0007669"/>
    <property type="project" value="UniProtKB-KW"/>
</dbReference>
<evidence type="ECO:0000313" key="4">
    <source>
        <dbReference type="Proteomes" id="UP000295135"/>
    </source>
</evidence>
<dbReference type="SUPFAM" id="SSF63411">
    <property type="entry name" value="LuxS/MPP-like metallohydrolase"/>
    <property type="match status" value="2"/>
</dbReference>
<dbReference type="Pfam" id="PF00675">
    <property type="entry name" value="Peptidase_M16"/>
    <property type="match status" value="1"/>
</dbReference>
<organism evidence="3 4">
    <name type="scientific">Sulfuritortus calidifontis</name>
    <dbReference type="NCBI Taxonomy" id="1914471"/>
    <lineage>
        <taxon>Bacteria</taxon>
        <taxon>Pseudomonadati</taxon>
        <taxon>Pseudomonadota</taxon>
        <taxon>Betaproteobacteria</taxon>
        <taxon>Nitrosomonadales</taxon>
        <taxon>Thiobacillaceae</taxon>
        <taxon>Sulfuritortus</taxon>
    </lineage>
</organism>
<reference evidence="3 4" key="1">
    <citation type="submission" date="2019-03" db="EMBL/GenBank/DDBJ databases">
        <title>Genomic Encyclopedia of Type Strains, Phase IV (KMG-IV): sequencing the most valuable type-strain genomes for metagenomic binning, comparative biology and taxonomic classification.</title>
        <authorList>
            <person name="Goeker M."/>
        </authorList>
    </citation>
    <scope>NUCLEOTIDE SEQUENCE [LARGE SCALE GENOMIC DNA]</scope>
    <source>
        <strain evidence="3 4">DSM 103923</strain>
    </source>
</reference>
<feature type="domain" description="Peptidase M16 C-terminal" evidence="2">
    <location>
        <begin position="227"/>
        <end position="404"/>
    </location>
</feature>
<dbReference type="Pfam" id="PF05193">
    <property type="entry name" value="Peptidase_M16_C"/>
    <property type="match status" value="1"/>
</dbReference>
<dbReference type="PANTHER" id="PTHR11851:SF224">
    <property type="entry name" value="PROCESSING PROTEASE"/>
    <property type="match status" value="1"/>
</dbReference>
<evidence type="ECO:0000313" key="3">
    <source>
        <dbReference type="EMBL" id="TCS73475.1"/>
    </source>
</evidence>
<dbReference type="Proteomes" id="UP000295135">
    <property type="component" value="Unassembled WGS sequence"/>
</dbReference>
<evidence type="ECO:0000259" key="1">
    <source>
        <dbReference type="Pfam" id="PF00675"/>
    </source>
</evidence>
<feature type="domain" description="Peptidase M16 N-terminal" evidence="1">
    <location>
        <begin position="73"/>
        <end position="201"/>
    </location>
</feature>
<gene>
    <name evidence="3" type="ORF">EDC61_102252</name>
</gene>
<dbReference type="GO" id="GO:0046872">
    <property type="term" value="F:metal ion binding"/>
    <property type="evidence" value="ECO:0007669"/>
    <property type="project" value="InterPro"/>
</dbReference>
<evidence type="ECO:0000259" key="2">
    <source>
        <dbReference type="Pfam" id="PF05193"/>
    </source>
</evidence>
<protein>
    <submittedName>
        <fullName evidence="3">Zinc protease</fullName>
    </submittedName>
</protein>
<dbReference type="InterPro" id="IPR011249">
    <property type="entry name" value="Metalloenz_LuxS/M16"/>
</dbReference>
<accession>A0A4R3K0U2</accession>
<sequence length="478" mass="52208">MSAKHHTMPSFPRRRESILFCNFLDSRFRGNDDRGFFRALGRLAWPLLFALIALPAQAALDIQHWFTSQGARVVFIENHDLPILDVSADFAAGSAYDPPGKYGVASLTRHLMSLGAGPWNERRIAERLADVGAVFSGSFDADRGGFELRTLSSPAEREQALSVLEAVLQKPHFSKAVLEREKARTIASLKEARTQPEVVGGEAFQIAIYGAHPYAAASRVSEAGVAKLTRADLVEFHRKHYRAQNLSIAILGDVSRAEAEAMAERLARGLPAGPASAAIPAVAANPAGKVQVLPHHATQSHLFMGLPGLKRDDADYFPLLVGNYILGGGGFDSRLMKEVRQRRGLAYSTYSYFSPMAELGPFQIGLQTKRESTDEAVRVVRETLQGFIEQGPSEAELAQAKNNMIGGFPLRLDSNKKIMGYLSVIGFYRLPLDWLDRYPEAVAAVTREDIVRAFRQRVPLAAVQTVIVGGQADGAAGK</sequence>
<dbReference type="Gene3D" id="3.30.830.10">
    <property type="entry name" value="Metalloenzyme, LuxS/M16 peptidase-like"/>
    <property type="match status" value="2"/>
</dbReference>
<dbReference type="PANTHER" id="PTHR11851">
    <property type="entry name" value="METALLOPROTEASE"/>
    <property type="match status" value="1"/>
</dbReference>
<dbReference type="InterPro" id="IPR007863">
    <property type="entry name" value="Peptidase_M16_C"/>
</dbReference>
<dbReference type="InterPro" id="IPR011765">
    <property type="entry name" value="Pept_M16_N"/>
</dbReference>
<keyword evidence="3" id="KW-0645">Protease</keyword>
<keyword evidence="3" id="KW-0378">Hydrolase</keyword>
<name>A0A4R3K0U2_9PROT</name>